<evidence type="ECO:0000313" key="1">
    <source>
        <dbReference type="EMBL" id="ADC66670.1"/>
    </source>
</evidence>
<accession>D3S2V8</accession>
<name>D3S2V8_FERPA</name>
<dbReference type="PaxDb" id="589924-Ferp_2565"/>
<protein>
    <submittedName>
        <fullName evidence="1">Uncharacterized protein</fullName>
    </submittedName>
</protein>
<proteinExistence type="predicted"/>
<dbReference type="EMBL" id="CP001899">
    <property type="protein sequence ID" value="ADC66670.1"/>
    <property type="molecule type" value="Genomic_DNA"/>
</dbReference>
<reference evidence="1 2" key="2">
    <citation type="journal article" date="2011" name="Stand. Genomic Sci.">
        <title>Complete genome sequence of Ferroglobus placidus AEDII12DO.</title>
        <authorList>
            <person name="Anderson I."/>
            <person name="Risso C."/>
            <person name="Holmes D."/>
            <person name="Lucas S."/>
            <person name="Copeland A."/>
            <person name="Lapidus A."/>
            <person name="Cheng J.F."/>
            <person name="Bruce D."/>
            <person name="Goodwin L."/>
            <person name="Pitluck S."/>
            <person name="Saunders E."/>
            <person name="Brettin T."/>
            <person name="Detter J.C."/>
            <person name="Han C."/>
            <person name="Tapia R."/>
            <person name="Larimer F."/>
            <person name="Land M."/>
            <person name="Hauser L."/>
            <person name="Woyke T."/>
            <person name="Lovley D."/>
            <person name="Kyrpides N."/>
            <person name="Ivanova N."/>
        </authorList>
    </citation>
    <scope>NUCLEOTIDE SEQUENCE [LARGE SCALE GENOMIC DNA]</scope>
    <source>
        <strain evidence="2">DSM 10642 / AEDII12DO</strain>
    </source>
</reference>
<dbReference type="STRING" id="589924.Ferp_2565"/>
<dbReference type="Proteomes" id="UP000002613">
    <property type="component" value="Chromosome"/>
</dbReference>
<dbReference type="KEGG" id="fpl:Ferp_2565"/>
<sequence>MFYPIPYYLYSTPAGRGVERAKLSMKLPARLGLHHADRSPGERALAFDDPGATRAWDKAPRGQPFERAQLSMIYGVTLGAQELENLFE</sequence>
<dbReference type="HOGENOM" id="CLU_2461639_0_0_2"/>
<gene>
    <name evidence="1" type="ordered locus">Ferp_2565</name>
</gene>
<organism evidence="1 2">
    <name type="scientific">Ferroglobus placidus (strain DSM 10642 / AEDII12DO)</name>
    <dbReference type="NCBI Taxonomy" id="589924"/>
    <lineage>
        <taxon>Archaea</taxon>
        <taxon>Methanobacteriati</taxon>
        <taxon>Methanobacteriota</taxon>
        <taxon>Archaeoglobi</taxon>
        <taxon>Archaeoglobales</taxon>
        <taxon>Archaeoglobaceae</taxon>
        <taxon>Ferroglobus</taxon>
    </lineage>
</organism>
<keyword evidence="2" id="KW-1185">Reference proteome</keyword>
<evidence type="ECO:0000313" key="2">
    <source>
        <dbReference type="Proteomes" id="UP000002613"/>
    </source>
</evidence>
<dbReference type="AlphaFoldDB" id="D3S2V8"/>
<reference evidence="2" key="1">
    <citation type="submission" date="2010-02" db="EMBL/GenBank/DDBJ databases">
        <title>Complete sequence of Ferroglobus placidus DSM 10642.</title>
        <authorList>
            <consortium name="US DOE Joint Genome Institute"/>
            <person name="Lucas S."/>
            <person name="Copeland A."/>
            <person name="Lapidus A."/>
            <person name="Cheng J.-F."/>
            <person name="Bruce D."/>
            <person name="Goodwin L."/>
            <person name="Pitluck S."/>
            <person name="Saunders E."/>
            <person name="Brettin T."/>
            <person name="Detter J.C."/>
            <person name="Han C."/>
            <person name="Tapia R."/>
            <person name="Larimer F."/>
            <person name="Land M."/>
            <person name="Hauser L."/>
            <person name="Kyrpides N."/>
            <person name="Ivanova N."/>
            <person name="Holmes D."/>
            <person name="Lovley D."/>
            <person name="Kyrpides N."/>
            <person name="Anderson I.J."/>
            <person name="Woyke T."/>
        </authorList>
    </citation>
    <scope>NUCLEOTIDE SEQUENCE [LARGE SCALE GENOMIC DNA]</scope>
    <source>
        <strain evidence="2">DSM 10642 / AEDII12DO</strain>
    </source>
</reference>